<dbReference type="Pfam" id="PF07093">
    <property type="entry name" value="SGT1"/>
    <property type="match status" value="1"/>
</dbReference>
<dbReference type="GO" id="GO:0005634">
    <property type="term" value="C:nucleus"/>
    <property type="evidence" value="ECO:0007669"/>
    <property type="project" value="TreeGrafter"/>
</dbReference>
<evidence type="ECO:0000256" key="1">
    <source>
        <dbReference type="SAM" id="MobiDB-lite"/>
    </source>
</evidence>
<feature type="region of interest" description="Disordered" evidence="1">
    <location>
        <begin position="467"/>
        <end position="498"/>
    </location>
</feature>
<dbReference type="Proteomes" id="UP000694251">
    <property type="component" value="Chromosome 5"/>
</dbReference>
<feature type="compositionally biased region" description="Basic and acidic residues" evidence="1">
    <location>
        <begin position="620"/>
        <end position="631"/>
    </location>
</feature>
<feature type="region of interest" description="Disordered" evidence="1">
    <location>
        <begin position="540"/>
        <end position="639"/>
    </location>
</feature>
<dbReference type="EMBL" id="JAEFBJ010000005">
    <property type="protein sequence ID" value="KAG7614311.1"/>
    <property type="molecule type" value="Genomic_DNA"/>
</dbReference>
<name>A0A8T2E3P6_ARASU</name>
<organism evidence="2 3">
    <name type="scientific">Arabidopsis suecica</name>
    <name type="common">Swedish thale-cress</name>
    <name type="synonym">Cardaminopsis suecica</name>
    <dbReference type="NCBI Taxonomy" id="45249"/>
    <lineage>
        <taxon>Eukaryota</taxon>
        <taxon>Viridiplantae</taxon>
        <taxon>Streptophyta</taxon>
        <taxon>Embryophyta</taxon>
        <taxon>Tracheophyta</taxon>
        <taxon>Spermatophyta</taxon>
        <taxon>Magnoliopsida</taxon>
        <taxon>eudicotyledons</taxon>
        <taxon>Gunneridae</taxon>
        <taxon>Pentapetalae</taxon>
        <taxon>rosids</taxon>
        <taxon>malvids</taxon>
        <taxon>Brassicales</taxon>
        <taxon>Brassicaceae</taxon>
        <taxon>Camelineae</taxon>
        <taxon>Arabidopsis</taxon>
    </lineage>
</organism>
<sequence>MKGVLVISVMVKSQTLLIKSEGFIYYVNQSPAPVNEARTMSKPSSSPFFSETTSRLQDETVFFSLFPDSSLSSAALQSLHLEIIDFVSPFTSPYIWQHEPFSLSIALSSSCACTNTAIPHLHGKLKYGDNLEDEWFAVFLLFRISAAFPSNSIRVWDTDGEFLLIEAAFHLPRWLNPETSLNRVFIRGGDLHIVPRSRLPDPSLVASLRFLIERGNESRASDSVQSALKNRISDYPGRAWRNMHRVRVRVPVSVAQVIRHEPFLISLAVEGFYDRDMDSMKHAAKMEKFLSKGREEKLVLVLVKMSRAMYGQLVQQKFQAPNCYPMPSVSDRDAFSEAELGMKIACGMEMMYQQRKKEGEDGKGISWSKYKDNLEKYGYFEGLLSGSKEYKRLMENAEEYHQKSSSFSRTRDIMSAPVRRIDEILALPYSEDDFKGQEVPASDNDSWLYDGEDELNSVLQERQKEMEFYNSKKERKNKGKEKQEAGSSSDANMNNFDLGDISKSMQQFMHKVSSYKGAEVPENRDFKEVSIDVDRFMKDIESMLGSQGRDEQADDDSDGSEGSSMDMDFDDVEDDSEGEESNEDAKESFEESYYGAMNEELKNSTLEKSFENVNQQHSSKQNEESSKTRDEKDDEFTPVDADFNLVKNLLESYSSQQGLPGPASNLLGLMGLQLPKDSGDKN</sequence>
<accession>A0A8T2E3P6</accession>
<comment type="caution">
    <text evidence="2">The sequence shown here is derived from an EMBL/GenBank/DDBJ whole genome shotgun (WGS) entry which is preliminary data.</text>
</comment>
<dbReference type="PANTHER" id="PTHR13060">
    <property type="entry name" value="SGT1 PROTEIN HSGT1 SUPPRESSOR OF GCR2"/>
    <property type="match status" value="1"/>
</dbReference>
<dbReference type="InterPro" id="IPR010770">
    <property type="entry name" value="Ecd"/>
</dbReference>
<dbReference type="OrthoDB" id="27237at2759"/>
<feature type="compositionally biased region" description="Acidic residues" evidence="1">
    <location>
        <begin position="567"/>
        <end position="582"/>
    </location>
</feature>
<reference evidence="2 3" key="1">
    <citation type="submission" date="2020-12" db="EMBL/GenBank/DDBJ databases">
        <title>Concerted genomic and epigenomic changes stabilize Arabidopsis allopolyploids.</title>
        <authorList>
            <person name="Chen Z."/>
        </authorList>
    </citation>
    <scope>NUCLEOTIDE SEQUENCE [LARGE SCALE GENOMIC DNA]</scope>
    <source>
        <strain evidence="2">As9502</strain>
        <tissue evidence="2">Leaf</tissue>
    </source>
</reference>
<keyword evidence="3" id="KW-1185">Reference proteome</keyword>
<gene>
    <name evidence="2" type="ORF">ISN44_As05g061160</name>
</gene>
<protein>
    <submittedName>
        <fullName evidence="2">Ecd family</fullName>
    </submittedName>
</protein>
<dbReference type="AlphaFoldDB" id="A0A8T2E3P6"/>
<evidence type="ECO:0000313" key="2">
    <source>
        <dbReference type="EMBL" id="KAG7614311.1"/>
    </source>
</evidence>
<dbReference type="PANTHER" id="PTHR13060:SF0">
    <property type="entry name" value="PROTEIN ECDYSONELESS HOMOLOG"/>
    <property type="match status" value="1"/>
</dbReference>
<feature type="compositionally biased region" description="Polar residues" evidence="1">
    <location>
        <begin position="485"/>
        <end position="495"/>
    </location>
</feature>
<evidence type="ECO:0000313" key="3">
    <source>
        <dbReference type="Proteomes" id="UP000694251"/>
    </source>
</evidence>
<proteinExistence type="predicted"/>
<feature type="compositionally biased region" description="Polar residues" evidence="1">
    <location>
        <begin position="603"/>
        <end position="619"/>
    </location>
</feature>